<sequence length="77" mass="8933">MIDPRGLDVIRWTDAMAYSLNRYGYVNQLIDATAWQDWAVQVNQLPAITQKNPPDPYLYADWSIWAERFNMIVGLGD</sequence>
<gene>
    <name evidence="3" type="ORF">UFOVP1204_21</name>
    <name evidence="1" type="ORF">UFOVP473_6</name>
    <name evidence="2" type="ORF">UFOVP983_6</name>
</gene>
<evidence type="ECO:0000313" key="3">
    <source>
        <dbReference type="EMBL" id="CAB4189715.1"/>
    </source>
</evidence>
<organism evidence="2">
    <name type="scientific">uncultured Caudovirales phage</name>
    <dbReference type="NCBI Taxonomy" id="2100421"/>
    <lineage>
        <taxon>Viruses</taxon>
        <taxon>Duplodnaviria</taxon>
        <taxon>Heunggongvirae</taxon>
        <taxon>Uroviricota</taxon>
        <taxon>Caudoviricetes</taxon>
        <taxon>Peduoviridae</taxon>
        <taxon>Maltschvirus</taxon>
        <taxon>Maltschvirus maltsch</taxon>
    </lineage>
</organism>
<reference evidence="2" key="1">
    <citation type="submission" date="2020-05" db="EMBL/GenBank/DDBJ databases">
        <authorList>
            <person name="Chiriac C."/>
            <person name="Salcher M."/>
            <person name="Ghai R."/>
            <person name="Kavagutti S V."/>
        </authorList>
    </citation>
    <scope>NUCLEOTIDE SEQUENCE</scope>
</reference>
<protein>
    <submittedName>
        <fullName evidence="2">Uncharacterized protein</fullName>
    </submittedName>
</protein>
<name>A0A6J5PWF9_9CAUD</name>
<accession>A0A6J5PWF9</accession>
<dbReference type="EMBL" id="LR797150">
    <property type="protein sequence ID" value="CAB4189715.1"/>
    <property type="molecule type" value="Genomic_DNA"/>
</dbReference>
<proteinExistence type="predicted"/>
<evidence type="ECO:0000313" key="1">
    <source>
        <dbReference type="EMBL" id="CAB4145461.1"/>
    </source>
</evidence>
<dbReference type="EMBL" id="LR796939">
    <property type="protein sequence ID" value="CAB4176173.1"/>
    <property type="molecule type" value="Genomic_DNA"/>
</dbReference>
<evidence type="ECO:0000313" key="2">
    <source>
        <dbReference type="EMBL" id="CAB4176173.1"/>
    </source>
</evidence>
<dbReference type="EMBL" id="LR796459">
    <property type="protein sequence ID" value="CAB4145461.1"/>
    <property type="molecule type" value="Genomic_DNA"/>
</dbReference>